<comment type="caution">
    <text evidence="1">The sequence shown here is derived from an EMBL/GenBank/DDBJ whole genome shotgun (WGS) entry which is preliminary data.</text>
</comment>
<proteinExistence type="predicted"/>
<reference evidence="1 2" key="1">
    <citation type="journal article" date="2021" name="Hortic Res">
        <title>Chromosome-scale assembly of the Dendrobium chrysotoxum genome enhances the understanding of orchid evolution.</title>
        <authorList>
            <person name="Zhang Y."/>
            <person name="Zhang G.Q."/>
            <person name="Zhang D."/>
            <person name="Liu X.D."/>
            <person name="Xu X.Y."/>
            <person name="Sun W.H."/>
            <person name="Yu X."/>
            <person name="Zhu X."/>
            <person name="Wang Z.W."/>
            <person name="Zhao X."/>
            <person name="Zhong W.Y."/>
            <person name="Chen H."/>
            <person name="Yin W.L."/>
            <person name="Huang T."/>
            <person name="Niu S.C."/>
            <person name="Liu Z.J."/>
        </authorList>
    </citation>
    <scope>NUCLEOTIDE SEQUENCE [LARGE SCALE GENOMIC DNA]</scope>
    <source>
        <strain evidence="1">Lindl</strain>
    </source>
</reference>
<gene>
    <name evidence="1" type="ORF">IEQ34_015222</name>
</gene>
<dbReference type="AlphaFoldDB" id="A0AAV7FZI8"/>
<accession>A0AAV7FZI8</accession>
<sequence>MTWTIIGCLQEELNYYINNCQIRSPIILVWISFPNLRLHLFNPQVSHMSLFQFLVAHLKLTKPLPHVHHILLLLECLLNWILPKKYPKEIWKIFLFICNHCNIHCHASTECFILLPHLRKEKTKDIGNSMPLNVLSIDGDDADI</sequence>
<evidence type="ECO:0008006" key="3">
    <source>
        <dbReference type="Google" id="ProtNLM"/>
    </source>
</evidence>
<evidence type="ECO:0000313" key="2">
    <source>
        <dbReference type="Proteomes" id="UP000775213"/>
    </source>
</evidence>
<dbReference type="Proteomes" id="UP000775213">
    <property type="component" value="Unassembled WGS sequence"/>
</dbReference>
<keyword evidence="2" id="KW-1185">Reference proteome</keyword>
<evidence type="ECO:0000313" key="1">
    <source>
        <dbReference type="EMBL" id="KAH0455190.1"/>
    </source>
</evidence>
<organism evidence="1 2">
    <name type="scientific">Dendrobium chrysotoxum</name>
    <name type="common">Orchid</name>
    <dbReference type="NCBI Taxonomy" id="161865"/>
    <lineage>
        <taxon>Eukaryota</taxon>
        <taxon>Viridiplantae</taxon>
        <taxon>Streptophyta</taxon>
        <taxon>Embryophyta</taxon>
        <taxon>Tracheophyta</taxon>
        <taxon>Spermatophyta</taxon>
        <taxon>Magnoliopsida</taxon>
        <taxon>Liliopsida</taxon>
        <taxon>Asparagales</taxon>
        <taxon>Orchidaceae</taxon>
        <taxon>Epidendroideae</taxon>
        <taxon>Malaxideae</taxon>
        <taxon>Dendrobiinae</taxon>
        <taxon>Dendrobium</taxon>
    </lineage>
</organism>
<protein>
    <recommendedName>
        <fullName evidence="3">DUF4283 domain-containing protein</fullName>
    </recommendedName>
</protein>
<dbReference type="EMBL" id="JAGFBR010000014">
    <property type="protein sequence ID" value="KAH0455190.1"/>
    <property type="molecule type" value="Genomic_DNA"/>
</dbReference>
<name>A0AAV7FZI8_DENCH</name>